<protein>
    <submittedName>
        <fullName evidence="2">Bacteriochlorophyll 4-vinyl reductase</fullName>
    </submittedName>
</protein>
<reference evidence="3" key="1">
    <citation type="journal article" date="2019" name="Int. J. Syst. Evol. Microbiol.">
        <title>The Global Catalogue of Microorganisms (GCM) 10K type strain sequencing project: providing services to taxonomists for standard genome sequencing and annotation.</title>
        <authorList>
            <consortium name="The Broad Institute Genomics Platform"/>
            <consortium name="The Broad Institute Genome Sequencing Center for Infectious Disease"/>
            <person name="Wu L."/>
            <person name="Ma J."/>
        </authorList>
    </citation>
    <scope>NUCLEOTIDE SEQUENCE [LARGE SCALE GENOMIC DNA]</scope>
    <source>
        <strain evidence="3">CCUG 55328</strain>
    </source>
</reference>
<dbReference type="Proteomes" id="UP001597151">
    <property type="component" value="Unassembled WGS sequence"/>
</dbReference>
<evidence type="ECO:0000259" key="1">
    <source>
        <dbReference type="SMART" id="SM00989"/>
    </source>
</evidence>
<sequence>MTAPTAGLLRPPRRRGMMGAQTVLPLVAAVERNLGGAIVAQLLDEARFTRLPEHGEHVRERQVAVLHQALRRQFPDQAEMIQREAARDAVEWIMYNRIPARARLLMSSMPWAMAVWMLGRHAAQNSWAFGGSGQFQLLSTSEFQLKDNPLVRGEHSPNPICAWHEELFQQTFRRMAHSRLRCTETSCMAAGADACRFHLVMEPAALSA</sequence>
<dbReference type="InterPro" id="IPR010249">
    <property type="entry name" value="BchJ"/>
</dbReference>
<accession>A0ABW3TK80</accession>
<evidence type="ECO:0000313" key="3">
    <source>
        <dbReference type="Proteomes" id="UP001597151"/>
    </source>
</evidence>
<dbReference type="NCBIfam" id="TIGR02019">
    <property type="entry name" value="BchJ"/>
    <property type="match status" value="1"/>
</dbReference>
<dbReference type="Pfam" id="PF02830">
    <property type="entry name" value="V4R"/>
    <property type="match status" value="1"/>
</dbReference>
<dbReference type="InterPro" id="IPR024096">
    <property type="entry name" value="NO_sig/Golgi_transp_ligand-bd"/>
</dbReference>
<dbReference type="SMART" id="SM00989">
    <property type="entry name" value="V4R"/>
    <property type="match status" value="1"/>
</dbReference>
<gene>
    <name evidence="2" type="primary">bchJ</name>
    <name evidence="2" type="ORF">ACFQ3C_17020</name>
</gene>
<evidence type="ECO:0000313" key="2">
    <source>
        <dbReference type="EMBL" id="MFD1196376.1"/>
    </source>
</evidence>
<name>A0ABW3TK80_9RHOB</name>
<dbReference type="RefSeq" id="WP_380794343.1">
    <property type="nucleotide sequence ID" value="NZ_JBHTKR010000007.1"/>
</dbReference>
<dbReference type="EMBL" id="JBHTKR010000007">
    <property type="protein sequence ID" value="MFD1196376.1"/>
    <property type="molecule type" value="Genomic_DNA"/>
</dbReference>
<dbReference type="InterPro" id="IPR004096">
    <property type="entry name" value="V4R"/>
</dbReference>
<dbReference type="SUPFAM" id="SSF111126">
    <property type="entry name" value="Ligand-binding domain in the NO signalling and Golgi transport"/>
    <property type="match status" value="1"/>
</dbReference>
<organism evidence="2 3">
    <name type="scientific">Seohaeicola saemankumensis</name>
    <dbReference type="NCBI Taxonomy" id="481181"/>
    <lineage>
        <taxon>Bacteria</taxon>
        <taxon>Pseudomonadati</taxon>
        <taxon>Pseudomonadota</taxon>
        <taxon>Alphaproteobacteria</taxon>
        <taxon>Rhodobacterales</taxon>
        <taxon>Roseobacteraceae</taxon>
        <taxon>Seohaeicola</taxon>
    </lineage>
</organism>
<feature type="domain" description="4-vinyl reductase 4VR" evidence="1">
    <location>
        <begin position="140"/>
        <end position="201"/>
    </location>
</feature>
<comment type="caution">
    <text evidence="2">The sequence shown here is derived from an EMBL/GenBank/DDBJ whole genome shotgun (WGS) entry which is preliminary data.</text>
</comment>
<dbReference type="Gene3D" id="3.30.1380.20">
    <property type="entry name" value="Trafficking protein particle complex subunit 3"/>
    <property type="match status" value="1"/>
</dbReference>
<proteinExistence type="predicted"/>
<keyword evidence="3" id="KW-1185">Reference proteome</keyword>